<name>A0A0E9URG0_ANGAN</name>
<dbReference type="EMBL" id="GBXM01055403">
    <property type="protein sequence ID" value="JAH53174.1"/>
    <property type="molecule type" value="Transcribed_RNA"/>
</dbReference>
<proteinExistence type="predicted"/>
<dbReference type="EMBL" id="GBXM01039154">
    <property type="protein sequence ID" value="JAH69423.1"/>
    <property type="molecule type" value="Transcribed_RNA"/>
</dbReference>
<reference evidence="1" key="1">
    <citation type="submission" date="2014-11" db="EMBL/GenBank/DDBJ databases">
        <authorList>
            <person name="Amaro Gonzalez C."/>
        </authorList>
    </citation>
    <scope>NUCLEOTIDE SEQUENCE</scope>
</reference>
<dbReference type="EMBL" id="GBXM01040771">
    <property type="protein sequence ID" value="JAH67806.1"/>
    <property type="molecule type" value="Transcribed_RNA"/>
</dbReference>
<dbReference type="EMBL" id="GBXM01053413">
    <property type="protein sequence ID" value="JAH55164.1"/>
    <property type="molecule type" value="Transcribed_RNA"/>
</dbReference>
<accession>A0A0E9URG0</accession>
<dbReference type="EMBL" id="GBXM01041019">
    <property type="protein sequence ID" value="JAH67558.1"/>
    <property type="molecule type" value="Transcribed_RNA"/>
</dbReference>
<protein>
    <submittedName>
        <fullName evidence="1">Uncharacterized protein</fullName>
    </submittedName>
</protein>
<reference evidence="1" key="2">
    <citation type="journal article" date="2015" name="Fish Shellfish Immunol.">
        <title>Early steps in the European eel (Anguilla anguilla)-Vibrio vulnificus interaction in the gills: Role of the RtxA13 toxin.</title>
        <authorList>
            <person name="Callol A."/>
            <person name="Pajuelo D."/>
            <person name="Ebbesson L."/>
            <person name="Teles M."/>
            <person name="MacKenzie S."/>
            <person name="Amaro C."/>
        </authorList>
    </citation>
    <scope>NUCLEOTIDE SEQUENCE</scope>
</reference>
<sequence>MEMRNRVSERLSGKE</sequence>
<evidence type="ECO:0000313" key="1">
    <source>
        <dbReference type="EMBL" id="JAH67558.1"/>
    </source>
</evidence>
<organism evidence="1">
    <name type="scientific">Anguilla anguilla</name>
    <name type="common">European freshwater eel</name>
    <name type="synonym">Muraena anguilla</name>
    <dbReference type="NCBI Taxonomy" id="7936"/>
    <lineage>
        <taxon>Eukaryota</taxon>
        <taxon>Metazoa</taxon>
        <taxon>Chordata</taxon>
        <taxon>Craniata</taxon>
        <taxon>Vertebrata</taxon>
        <taxon>Euteleostomi</taxon>
        <taxon>Actinopterygii</taxon>
        <taxon>Neopterygii</taxon>
        <taxon>Teleostei</taxon>
        <taxon>Anguilliformes</taxon>
        <taxon>Anguillidae</taxon>
        <taxon>Anguilla</taxon>
    </lineage>
</organism>